<protein>
    <submittedName>
        <fullName evidence="8">Uncharacterized protein</fullName>
    </submittedName>
</protein>
<evidence type="ECO:0000313" key="10">
    <source>
        <dbReference type="Proteomes" id="UP000663829"/>
    </source>
</evidence>
<dbReference type="Proteomes" id="UP000681722">
    <property type="component" value="Unassembled WGS sequence"/>
</dbReference>
<evidence type="ECO:0000259" key="7">
    <source>
        <dbReference type="PROSITE" id="PS51233"/>
    </source>
</evidence>
<dbReference type="GO" id="GO:0016020">
    <property type="term" value="C:membrane"/>
    <property type="evidence" value="ECO:0007669"/>
    <property type="project" value="UniProtKB-SubCell"/>
</dbReference>
<dbReference type="InterPro" id="IPR051495">
    <property type="entry name" value="Epithelial_Barrier/Signaling"/>
</dbReference>
<comment type="subcellular location">
    <subcellularLocation>
        <location evidence="1">Membrane</location>
    </subcellularLocation>
</comment>
<keyword evidence="2" id="KW-0812">Transmembrane</keyword>
<evidence type="ECO:0000256" key="2">
    <source>
        <dbReference type="ARBA" id="ARBA00022692"/>
    </source>
</evidence>
<gene>
    <name evidence="8" type="ORF">GPM918_LOCUS22528</name>
    <name evidence="9" type="ORF">SRO942_LOCUS22523</name>
</gene>
<dbReference type="OrthoDB" id="10057403at2759"/>
<name>A0A814UWT0_9BILA</name>
<evidence type="ECO:0000313" key="9">
    <source>
        <dbReference type="EMBL" id="CAF3941729.1"/>
    </source>
</evidence>
<dbReference type="InterPro" id="IPR001846">
    <property type="entry name" value="VWF_type-D"/>
</dbReference>
<keyword evidence="10" id="KW-1185">Reference proteome</keyword>
<proteinExistence type="predicted"/>
<dbReference type="Proteomes" id="UP000663829">
    <property type="component" value="Unassembled WGS sequence"/>
</dbReference>
<dbReference type="PANTHER" id="PTHR13802:SF52">
    <property type="entry name" value="MUCIN-4"/>
    <property type="match status" value="1"/>
</dbReference>
<keyword evidence="3" id="KW-1133">Transmembrane helix</keyword>
<dbReference type="PROSITE" id="PS50856">
    <property type="entry name" value="AMOP"/>
    <property type="match status" value="1"/>
</dbReference>
<dbReference type="InterPro" id="IPR005533">
    <property type="entry name" value="AMOP_dom"/>
</dbReference>
<evidence type="ECO:0000256" key="4">
    <source>
        <dbReference type="ARBA" id="ARBA00023136"/>
    </source>
</evidence>
<dbReference type="EMBL" id="CAJNOQ010007749">
    <property type="protein sequence ID" value="CAF1177658.1"/>
    <property type="molecule type" value="Genomic_DNA"/>
</dbReference>
<feature type="domain" description="VWFD" evidence="7">
    <location>
        <begin position="792"/>
        <end position="1005"/>
    </location>
</feature>
<feature type="non-terminal residue" evidence="8">
    <location>
        <position position="1"/>
    </location>
</feature>
<evidence type="ECO:0000259" key="6">
    <source>
        <dbReference type="PROSITE" id="PS50856"/>
    </source>
</evidence>
<reference evidence="8" key="1">
    <citation type="submission" date="2021-02" db="EMBL/GenBank/DDBJ databases">
        <authorList>
            <person name="Nowell W R."/>
        </authorList>
    </citation>
    <scope>NUCLEOTIDE SEQUENCE</scope>
</reference>
<dbReference type="EMBL" id="CAJOBC010007748">
    <property type="protein sequence ID" value="CAF3941729.1"/>
    <property type="molecule type" value="Genomic_DNA"/>
</dbReference>
<dbReference type="AlphaFoldDB" id="A0A814UWT0"/>
<evidence type="ECO:0000256" key="5">
    <source>
        <dbReference type="SAM" id="MobiDB-lite"/>
    </source>
</evidence>
<dbReference type="PANTHER" id="PTHR13802">
    <property type="entry name" value="MUCIN 4-RELATED"/>
    <property type="match status" value="1"/>
</dbReference>
<feature type="compositionally biased region" description="Polar residues" evidence="5">
    <location>
        <begin position="195"/>
        <end position="210"/>
    </location>
</feature>
<evidence type="ECO:0000256" key="1">
    <source>
        <dbReference type="ARBA" id="ARBA00004370"/>
    </source>
</evidence>
<comment type="caution">
    <text evidence="8">The sequence shown here is derived from an EMBL/GenBank/DDBJ whole genome shotgun (WGS) entry which is preliminary data.</text>
</comment>
<feature type="domain" description="AMOP" evidence="6">
    <location>
        <begin position="633"/>
        <end position="780"/>
    </location>
</feature>
<evidence type="ECO:0000313" key="8">
    <source>
        <dbReference type="EMBL" id="CAF1177658.1"/>
    </source>
</evidence>
<accession>A0A814UWT0</accession>
<sequence length="1005" mass="113313">MEWSSSYHKHSYSDLIGTIRELSDIHAIEHNHQIVQSLNKEPLYEEFRLVNTGMLLKSPSSLSKKGQKLKRDIQLNTSLPMITTVLSTTTTVMNISSLYTSKPELVQYTNLSLTTSYDESSLINSDDKEERWANLIDMHNEELIPIDIMSRQMLFDASVTVDGSGESTLLPTPETISRISSTYFVETSTLPQQLTMSSTMESTIRPSSETYLEPSTIKSESTNSEYIVTSLRESSTLIENETLSSVNEFPVSVEMIMTPLFDSSEPTLTFVEEIQSTFTTVQSLTESETTSSFTIFTSQTMSNSVLSTATNLVQSSSQFTGSGNEELSSTQTTTLFKTISLPLSSITIVQISNANTIAQTTTPLVSSESTAENFSLTPELTSAITTSVLSESTIFFSENLTLSSSYIPTQYESTDSILVPQSGVDRNILSAEYTLFDSIYFPPYQYTRLWIVDKGYLTFGDPIYQRDMNQGNFQLLKQAIVAPFWTTLTYEQSSSMAVSVYNTSHSSNGFIRNVVNEIIELACPLPPCASLNDSLMKIVRIKWKNLTYPATSSFGITFSVFIINTYDTLYINRPVLRTYLAFDYTNLEINSQIKPFIGYRTALSNLLILNNPSSQRQSGFIAEKAIAGMYVGGRFLSTCEYKYWSEIQRIQQYQLINLNDDTNHPRFPCPCTWIQAFFDSRFTPMNNENSYEQKNQIICFGPVSQIKARLGTGFGRLLSQTCCYNIFSFSIITYGQFAGSVLRDISDIRHATAFENRIKFRDDCCRTNDWSSCKLYYELRPPSNCRNYQTPQAVWYGGDPHIRTLDGALYTCHVVGDYIFAQTTDYANIIAQNNTNSNIVDPDNMLLYTHDLFTVTVTASINVPHLDYIRYQKGIASSFTSYTIDSDGMKFQISSIDEIHFNVRVFNQSNLLNISVPATNISFSYYSDENNPETTHPFSITQTNYTQYYSNKSVVLPQLVLNLWSVSATVACTLSLPAKFKSKQNNHWYIEGLAGNYNGYPDDDL</sequence>
<evidence type="ECO:0000256" key="3">
    <source>
        <dbReference type="ARBA" id="ARBA00022989"/>
    </source>
</evidence>
<feature type="region of interest" description="Disordered" evidence="5">
    <location>
        <begin position="195"/>
        <end position="217"/>
    </location>
</feature>
<organism evidence="8 10">
    <name type="scientific">Didymodactylos carnosus</name>
    <dbReference type="NCBI Taxonomy" id="1234261"/>
    <lineage>
        <taxon>Eukaryota</taxon>
        <taxon>Metazoa</taxon>
        <taxon>Spiralia</taxon>
        <taxon>Gnathifera</taxon>
        <taxon>Rotifera</taxon>
        <taxon>Eurotatoria</taxon>
        <taxon>Bdelloidea</taxon>
        <taxon>Philodinida</taxon>
        <taxon>Philodinidae</taxon>
        <taxon>Didymodactylos</taxon>
    </lineage>
</organism>
<keyword evidence="4" id="KW-0472">Membrane</keyword>
<dbReference type="PROSITE" id="PS51233">
    <property type="entry name" value="VWFD"/>
    <property type="match status" value="1"/>
</dbReference>